<feature type="transmembrane region" description="Helical" evidence="1">
    <location>
        <begin position="151"/>
        <end position="169"/>
    </location>
</feature>
<evidence type="ECO:0000313" key="4">
    <source>
        <dbReference type="Proteomes" id="UP000509327"/>
    </source>
</evidence>
<keyword evidence="1" id="KW-0812">Transmembrane</keyword>
<gene>
    <name evidence="3" type="ORF">HUB98_10180</name>
</gene>
<dbReference type="Proteomes" id="UP000509327">
    <property type="component" value="Chromosome"/>
</dbReference>
<protein>
    <submittedName>
        <fullName evidence="3">Phosphatase PAP2 family protein</fullName>
    </submittedName>
</protein>
<feature type="transmembrane region" description="Helical" evidence="1">
    <location>
        <begin position="30"/>
        <end position="49"/>
    </location>
</feature>
<evidence type="ECO:0000259" key="2">
    <source>
        <dbReference type="SMART" id="SM00014"/>
    </source>
</evidence>
<dbReference type="SMART" id="SM00014">
    <property type="entry name" value="acidPPc"/>
    <property type="match status" value="1"/>
</dbReference>
<dbReference type="Gene3D" id="1.20.144.10">
    <property type="entry name" value="Phosphatidic acid phosphatase type 2/haloperoxidase"/>
    <property type="match status" value="2"/>
</dbReference>
<feature type="transmembrane region" description="Helical" evidence="1">
    <location>
        <begin position="79"/>
        <end position="103"/>
    </location>
</feature>
<dbReference type="EMBL" id="CP054614">
    <property type="protein sequence ID" value="QKS60069.1"/>
    <property type="molecule type" value="Genomic_DNA"/>
</dbReference>
<dbReference type="PANTHER" id="PTHR14969">
    <property type="entry name" value="SPHINGOSINE-1-PHOSPHATE PHOSPHOHYDROLASE"/>
    <property type="match status" value="1"/>
</dbReference>
<dbReference type="InterPro" id="IPR036938">
    <property type="entry name" value="PAP2/HPO_sf"/>
</dbReference>
<feature type="transmembrane region" description="Helical" evidence="1">
    <location>
        <begin position="110"/>
        <end position="131"/>
    </location>
</feature>
<accession>A0ABX6QCU8</accession>
<keyword evidence="4" id="KW-1185">Reference proteome</keyword>
<organism evidence="3 4">
    <name type="scientific">Paenibacillus barcinonensis</name>
    <dbReference type="NCBI Taxonomy" id="198119"/>
    <lineage>
        <taxon>Bacteria</taxon>
        <taxon>Bacillati</taxon>
        <taxon>Bacillota</taxon>
        <taxon>Bacilli</taxon>
        <taxon>Bacillales</taxon>
        <taxon>Paenibacillaceae</taxon>
        <taxon>Paenibacillus</taxon>
    </lineage>
</organism>
<feature type="transmembrane region" description="Helical" evidence="1">
    <location>
        <begin position="207"/>
        <end position="225"/>
    </location>
</feature>
<dbReference type="Pfam" id="PF01569">
    <property type="entry name" value="PAP2"/>
    <property type="match status" value="1"/>
</dbReference>
<dbReference type="CDD" id="cd03392">
    <property type="entry name" value="PAP2_like_2"/>
    <property type="match status" value="1"/>
</dbReference>
<reference evidence="3 4" key="1">
    <citation type="submission" date="2020-06" db="EMBL/GenBank/DDBJ databases">
        <title>Complete genome of Paenibacillus barcinonensis KACC11450.</title>
        <authorList>
            <person name="Kim M."/>
            <person name="Park Y.-J."/>
            <person name="Shin J.-H."/>
        </authorList>
    </citation>
    <scope>NUCLEOTIDE SEQUENCE [LARGE SCALE GENOMIC DNA]</scope>
    <source>
        <strain evidence="3 4">KACC11450</strain>
    </source>
</reference>
<keyword evidence="1" id="KW-1133">Transmembrane helix</keyword>
<feature type="domain" description="Phosphatidic acid phosphatase type 2/haloperoxidase" evidence="2">
    <location>
        <begin position="110"/>
        <end position="222"/>
    </location>
</feature>
<name>A0ABX6QCU8_PAEBA</name>
<dbReference type="SUPFAM" id="SSF48317">
    <property type="entry name" value="Acid phosphatase/Vanadium-dependent haloperoxidase"/>
    <property type="match status" value="1"/>
</dbReference>
<dbReference type="InterPro" id="IPR000326">
    <property type="entry name" value="PAP2/HPO"/>
</dbReference>
<keyword evidence="1" id="KW-0472">Membrane</keyword>
<sequence>MISCIAIKIRIIYHGGYEPLKNNWTSKISFSLLAAALCLFAFIGIALSISDNQIHRFDDVLISWIQGMESPGMTRFMQFFTWIGSELQVIVITIVVMLVLYLYLGHRRELLFLASVLVGSTVLNALLKLVFQRARPTINRIIEVSGYSFPSGHSMASFSLYGGLAFLIWKHIPSFIGRVFMIVASAVFILTIGMSRIYLGVHYPSDVVGGYFISGCWLFTCIWFYRRYLQRLSRLEASSPV</sequence>
<evidence type="ECO:0000256" key="1">
    <source>
        <dbReference type="SAM" id="Phobius"/>
    </source>
</evidence>
<proteinExistence type="predicted"/>
<dbReference type="PANTHER" id="PTHR14969:SF13">
    <property type="entry name" value="AT30094P"/>
    <property type="match status" value="1"/>
</dbReference>
<feature type="transmembrane region" description="Helical" evidence="1">
    <location>
        <begin position="181"/>
        <end position="201"/>
    </location>
</feature>
<evidence type="ECO:0000313" key="3">
    <source>
        <dbReference type="EMBL" id="QKS60069.1"/>
    </source>
</evidence>